<dbReference type="GO" id="GO:0003697">
    <property type="term" value="F:single-stranded DNA binding"/>
    <property type="evidence" value="ECO:0007669"/>
    <property type="project" value="InterPro"/>
</dbReference>
<dbReference type="Pfam" id="PF02586">
    <property type="entry name" value="SRAP"/>
    <property type="match status" value="1"/>
</dbReference>
<keyword evidence="7" id="KW-0456">Lyase</keyword>
<gene>
    <name evidence="9" type="ORF">MJAP1_001100</name>
</gene>
<dbReference type="GeneID" id="85224749"/>
<reference evidence="9" key="1">
    <citation type="submission" date="2023-03" db="EMBL/GenBank/DDBJ databases">
        <title>Mating type loci evolution in Malassezia.</title>
        <authorList>
            <person name="Coelho M.A."/>
        </authorList>
    </citation>
    <scope>NUCLEOTIDE SEQUENCE</scope>
    <source>
        <strain evidence="9">CBS 9431</strain>
    </source>
</reference>
<evidence type="ECO:0000256" key="6">
    <source>
        <dbReference type="ARBA" id="ARBA00023125"/>
    </source>
</evidence>
<dbReference type="SUPFAM" id="SSF143081">
    <property type="entry name" value="BB1717-like"/>
    <property type="match status" value="1"/>
</dbReference>
<feature type="compositionally biased region" description="Basic and acidic residues" evidence="8">
    <location>
        <begin position="280"/>
        <end position="292"/>
    </location>
</feature>
<dbReference type="InterPro" id="IPR003738">
    <property type="entry name" value="SRAP"/>
</dbReference>
<proteinExistence type="inferred from homology"/>
<organism evidence="9 10">
    <name type="scientific">Malassezia japonica</name>
    <dbReference type="NCBI Taxonomy" id="223818"/>
    <lineage>
        <taxon>Eukaryota</taxon>
        <taxon>Fungi</taxon>
        <taxon>Dikarya</taxon>
        <taxon>Basidiomycota</taxon>
        <taxon>Ustilaginomycotina</taxon>
        <taxon>Malasseziomycetes</taxon>
        <taxon>Malasseziales</taxon>
        <taxon>Malasseziaceae</taxon>
        <taxon>Malassezia</taxon>
    </lineage>
</organism>
<evidence type="ECO:0000256" key="5">
    <source>
        <dbReference type="ARBA" id="ARBA00023124"/>
    </source>
</evidence>
<comment type="similarity">
    <text evidence="1">Belongs to the SOS response-associated peptidase family.</text>
</comment>
<evidence type="ECO:0000313" key="10">
    <source>
        <dbReference type="Proteomes" id="UP001217754"/>
    </source>
</evidence>
<evidence type="ECO:0000256" key="3">
    <source>
        <dbReference type="ARBA" id="ARBA00022763"/>
    </source>
</evidence>
<dbReference type="RefSeq" id="XP_060121049.1">
    <property type="nucleotide sequence ID" value="XM_060265066.1"/>
</dbReference>
<dbReference type="Gene3D" id="3.90.1680.10">
    <property type="entry name" value="SOS response associated peptidase-like"/>
    <property type="match status" value="1"/>
</dbReference>
<dbReference type="GO" id="GO:0106300">
    <property type="term" value="P:protein-DNA covalent cross-linking repair"/>
    <property type="evidence" value="ECO:0007669"/>
    <property type="project" value="InterPro"/>
</dbReference>
<feature type="compositionally biased region" description="Basic and acidic residues" evidence="8">
    <location>
        <begin position="320"/>
        <end position="331"/>
    </location>
</feature>
<keyword evidence="5" id="KW-0190">Covalent protein-DNA linkage</keyword>
<feature type="compositionally biased region" description="Basic residues" evidence="8">
    <location>
        <begin position="345"/>
        <end position="357"/>
    </location>
</feature>
<protein>
    <recommendedName>
        <fullName evidence="11">Embryonic stem cell-specific 5-hydroxymethylcytosine-binding protein</fullName>
    </recommendedName>
</protein>
<evidence type="ECO:0000256" key="8">
    <source>
        <dbReference type="SAM" id="MobiDB-lite"/>
    </source>
</evidence>
<keyword evidence="6" id="KW-0238">DNA-binding</keyword>
<dbReference type="PANTHER" id="PTHR13604:SF0">
    <property type="entry name" value="ABASIC SITE PROCESSING PROTEIN HMCES"/>
    <property type="match status" value="1"/>
</dbReference>
<keyword evidence="4" id="KW-0378">Hydrolase</keyword>
<name>A0AAF0F4C0_9BASI</name>
<evidence type="ECO:0000256" key="7">
    <source>
        <dbReference type="ARBA" id="ARBA00023239"/>
    </source>
</evidence>
<dbReference type="PANTHER" id="PTHR13604">
    <property type="entry name" value="DC12-RELATED"/>
    <property type="match status" value="1"/>
</dbReference>
<keyword evidence="10" id="KW-1185">Reference proteome</keyword>
<keyword evidence="3" id="KW-0227">DNA damage</keyword>
<evidence type="ECO:0008006" key="11">
    <source>
        <dbReference type="Google" id="ProtNLM"/>
    </source>
</evidence>
<evidence type="ECO:0000256" key="2">
    <source>
        <dbReference type="ARBA" id="ARBA00022670"/>
    </source>
</evidence>
<evidence type="ECO:0000256" key="4">
    <source>
        <dbReference type="ARBA" id="ARBA00022801"/>
    </source>
</evidence>
<evidence type="ECO:0000313" key="9">
    <source>
        <dbReference type="EMBL" id="WFD38152.1"/>
    </source>
</evidence>
<evidence type="ECO:0000256" key="1">
    <source>
        <dbReference type="ARBA" id="ARBA00008136"/>
    </source>
</evidence>
<dbReference type="EMBL" id="CP119958">
    <property type="protein sequence ID" value="WFD38152.1"/>
    <property type="molecule type" value="Genomic_DNA"/>
</dbReference>
<dbReference type="InterPro" id="IPR036590">
    <property type="entry name" value="SRAP-like"/>
</dbReference>
<feature type="region of interest" description="Disordered" evidence="8">
    <location>
        <begin position="280"/>
        <end position="367"/>
    </location>
</feature>
<keyword evidence="2" id="KW-0645">Protease</keyword>
<dbReference type="AlphaFoldDB" id="A0AAF0F4C0"/>
<dbReference type="GO" id="GO:0008233">
    <property type="term" value="F:peptidase activity"/>
    <property type="evidence" value="ECO:0007669"/>
    <property type="project" value="UniProtKB-KW"/>
</dbReference>
<dbReference type="Proteomes" id="UP001217754">
    <property type="component" value="Chromosome 1"/>
</dbReference>
<sequence>MCGRFANGLSYDEFSQAIDTLLPPALRDDDDSADQYYPTFNVAPGTRYPVVRAKEHNSMLVETMRWGIPLDKLAPSSQEDRMDGHRVINSRVDTLMQSKSVWRKLLTSHRCIVFCQGFYEWQKVPIPGESNVRRVPHFVGMSASGEGRTDSSGKHKQLMPMAGLWADIDEGGQKERVFTILTTQSNKQLDFLHDRMPVILPDADAMTLWLGVSIVKQEGPPSLDQLVPLLKPYTHPLECYVVPKEVGRVGTSNENFIFPVEHRKDGILAMFQSAKVKQEKDSLEASVKHEDSSALPKQEPGKGEPANPPAVKQEPSLSPAKHEPHLHEHTTPTKRGPNPPATPSPRKRAKPSPKKAHGTPSLESFWN</sequence>
<dbReference type="GO" id="GO:0006508">
    <property type="term" value="P:proteolysis"/>
    <property type="evidence" value="ECO:0007669"/>
    <property type="project" value="UniProtKB-KW"/>
</dbReference>
<accession>A0AAF0F4C0</accession>
<dbReference type="GO" id="GO:0016829">
    <property type="term" value="F:lyase activity"/>
    <property type="evidence" value="ECO:0007669"/>
    <property type="project" value="UniProtKB-KW"/>
</dbReference>